<evidence type="ECO:0000256" key="8">
    <source>
        <dbReference type="ARBA" id="ARBA00023157"/>
    </source>
</evidence>
<dbReference type="VEuPathDB" id="TriTrypDB:TCSYLVIO_004580"/>
<sequence length="481" mass="53620">MIHFIFFVALFFCSLRTEGSEVVEATDKDFDDVISSGEIALVKFYAPWCGHCQKLAPEWEKAAKEIPSGAVMVDVDCTKESNLAQKYSIKGFPTIILFRDGKEVEHYKGGRKSSDIVSYVKANLGTAVVHVETTEELEKLREEHNAVCVGVTSDMESRLSKTLATSAEGLRMKMKFVVITDSNILPDEKPESIIVFRKGGEKEVFDGAMETADLKSFLEVAFIPFMGEINPNTYLDYAGISGPVAWVLLKPSEEESKELKSKLLDVGKKMRRLMVLLWVDAEQYGVASSLGLSDDAKYPAFVIARGEDHFVHPSTEPVTAESIEKFIIEYSEKKLSPEIKSQPVPEIETVEGLTTVVGKTLDKYLSSGKDMLIEFFAPWCGHCKNLAPIYAKVAKEFESSDVIIAAMDATANQVDNSLFDVSGFPTIYFVPHGGKPIVYDGGRTFYEIYKFVHEHSSTLKDVPIPEEVKREEEKNGDYDDL</sequence>
<evidence type="ECO:0000256" key="10">
    <source>
        <dbReference type="ARBA" id="ARBA00023284"/>
    </source>
</evidence>
<keyword evidence="5 13" id="KW-0732">Signal</keyword>
<dbReference type="NCBIfam" id="TIGR01126">
    <property type="entry name" value="pdi_dom"/>
    <property type="match status" value="2"/>
</dbReference>
<dbReference type="PROSITE" id="PS51352">
    <property type="entry name" value="THIOREDOXIN_2"/>
    <property type="match status" value="2"/>
</dbReference>
<evidence type="ECO:0000256" key="4">
    <source>
        <dbReference type="ARBA" id="ARBA00012723"/>
    </source>
</evidence>
<evidence type="ECO:0000256" key="9">
    <source>
        <dbReference type="ARBA" id="ARBA00023235"/>
    </source>
</evidence>
<comment type="similarity">
    <text evidence="3 12">Belongs to the protein disulfide isomerase family.</text>
</comment>
<evidence type="ECO:0000256" key="11">
    <source>
        <dbReference type="PIRSR" id="PIRSR605792-51"/>
    </source>
</evidence>
<dbReference type="VEuPathDB" id="TriTrypDB:TcBrA4_0011970"/>
<evidence type="ECO:0000259" key="14">
    <source>
        <dbReference type="PROSITE" id="PS51352"/>
    </source>
</evidence>
<keyword evidence="8 11" id="KW-1015">Disulfide bond</keyword>
<accession>A0A2V2V0S9</accession>
<dbReference type="VEuPathDB" id="TriTrypDB:C4B63_63g12"/>
<dbReference type="GO" id="GO:0003756">
    <property type="term" value="F:protein disulfide isomerase activity"/>
    <property type="evidence" value="ECO:0007669"/>
    <property type="project" value="UniProtKB-EC"/>
</dbReference>
<dbReference type="EMBL" id="PRFA01000063">
    <property type="protein sequence ID" value="PWU89092.1"/>
    <property type="molecule type" value="Genomic_DNA"/>
</dbReference>
<dbReference type="VEuPathDB" id="TriTrypDB:C3747_285g28"/>
<dbReference type="InterPro" id="IPR017937">
    <property type="entry name" value="Thioredoxin_CS"/>
</dbReference>
<dbReference type="InterPro" id="IPR005788">
    <property type="entry name" value="PDI_thioredoxin-like_dom"/>
</dbReference>
<dbReference type="AlphaFoldDB" id="A0A2V2V0S9"/>
<dbReference type="VEuPathDB" id="TriTrypDB:ECC02_000406"/>
<feature type="disulfide bond" description="Redox-active" evidence="11">
    <location>
        <begin position="380"/>
        <end position="383"/>
    </location>
</feature>
<feature type="domain" description="Thioredoxin" evidence="14">
    <location>
        <begin position="336"/>
        <end position="457"/>
    </location>
</feature>
<dbReference type="VEuPathDB" id="TriTrypDB:Tc_MARK_6103"/>
<dbReference type="CDD" id="cd02982">
    <property type="entry name" value="PDI_b'_family"/>
    <property type="match status" value="1"/>
</dbReference>
<dbReference type="VEuPathDB" id="TriTrypDB:TcG_04825"/>
<dbReference type="Gene3D" id="3.40.30.10">
    <property type="entry name" value="Glutaredoxin"/>
    <property type="match status" value="4"/>
</dbReference>
<dbReference type="VEuPathDB" id="TriTrypDB:TcCLB.507723.189"/>
<dbReference type="CDD" id="cd02961">
    <property type="entry name" value="PDI_a_family"/>
    <property type="match status" value="1"/>
</dbReference>
<feature type="chain" id="PRO_5015799798" description="Protein disulfide-isomerase" evidence="13">
    <location>
        <begin position="20"/>
        <end position="481"/>
    </location>
</feature>
<dbReference type="CDD" id="cd02981">
    <property type="entry name" value="PDI_b_family"/>
    <property type="match status" value="1"/>
</dbReference>
<gene>
    <name evidence="15" type="ORF">C4B63_63g12</name>
</gene>
<dbReference type="VEuPathDB" id="TriTrypDB:TcCL_ESM10752"/>
<dbReference type="InterPro" id="IPR036249">
    <property type="entry name" value="Thioredoxin-like_sf"/>
</dbReference>
<evidence type="ECO:0000313" key="15">
    <source>
        <dbReference type="EMBL" id="PWU89092.1"/>
    </source>
</evidence>
<evidence type="ECO:0000256" key="7">
    <source>
        <dbReference type="ARBA" id="ARBA00022824"/>
    </source>
</evidence>
<comment type="caution">
    <text evidence="15">The sequence shown here is derived from an EMBL/GenBank/DDBJ whole genome shotgun (WGS) entry which is preliminary data.</text>
</comment>
<evidence type="ECO:0000256" key="1">
    <source>
        <dbReference type="ARBA" id="ARBA00001182"/>
    </source>
</evidence>
<keyword evidence="6" id="KW-0677">Repeat</keyword>
<dbReference type="InterPro" id="IPR005792">
    <property type="entry name" value="Prot_disulphide_isomerase"/>
</dbReference>
<dbReference type="Pfam" id="PF13848">
    <property type="entry name" value="Thioredoxin_6"/>
    <property type="match status" value="1"/>
</dbReference>
<dbReference type="FunFam" id="3.40.30.10:FF:000107">
    <property type="entry name" value="Protein disulfide-isomerase 5-2"/>
    <property type="match status" value="1"/>
</dbReference>
<evidence type="ECO:0000313" key="16">
    <source>
        <dbReference type="Proteomes" id="UP000246121"/>
    </source>
</evidence>
<dbReference type="GO" id="GO:0005788">
    <property type="term" value="C:endoplasmic reticulum lumen"/>
    <property type="evidence" value="ECO:0007669"/>
    <property type="project" value="UniProtKB-SubCell"/>
</dbReference>
<dbReference type="SUPFAM" id="SSF52833">
    <property type="entry name" value="Thioredoxin-like"/>
    <property type="match status" value="4"/>
</dbReference>
<feature type="disulfide bond" description="Redox-active" evidence="11">
    <location>
        <begin position="49"/>
        <end position="52"/>
    </location>
</feature>
<dbReference type="GO" id="GO:0034976">
    <property type="term" value="P:response to endoplasmic reticulum stress"/>
    <property type="evidence" value="ECO:0007669"/>
    <property type="project" value="TreeGrafter"/>
</dbReference>
<comment type="subcellular location">
    <subcellularLocation>
        <location evidence="2">Endoplasmic reticulum lumen</location>
    </subcellularLocation>
</comment>
<dbReference type="Pfam" id="PF00085">
    <property type="entry name" value="Thioredoxin"/>
    <property type="match status" value="2"/>
</dbReference>
<evidence type="ECO:0000256" key="13">
    <source>
        <dbReference type="RuleBase" id="RU361130"/>
    </source>
</evidence>
<proteinExistence type="inferred from homology"/>
<comment type="catalytic activity">
    <reaction evidence="1 13">
        <text>Catalyzes the rearrangement of -S-S- bonds in proteins.</text>
        <dbReference type="EC" id="5.3.4.1"/>
    </reaction>
</comment>
<dbReference type="PANTHER" id="PTHR18929">
    <property type="entry name" value="PROTEIN DISULFIDE ISOMERASE"/>
    <property type="match status" value="1"/>
</dbReference>
<keyword evidence="9 13" id="KW-0413">Isomerase</keyword>
<dbReference type="NCBIfam" id="TIGR01130">
    <property type="entry name" value="ER_PDI_fam"/>
    <property type="match status" value="1"/>
</dbReference>
<dbReference type="EC" id="5.3.4.1" evidence="4 13"/>
<dbReference type="CDD" id="cd02995">
    <property type="entry name" value="PDI_a_PDI_a'_C"/>
    <property type="match status" value="1"/>
</dbReference>
<feature type="domain" description="Thioredoxin" evidence="14">
    <location>
        <begin position="3"/>
        <end position="125"/>
    </location>
</feature>
<dbReference type="VEuPathDB" id="TriTrypDB:TCDM_05990"/>
<evidence type="ECO:0000256" key="5">
    <source>
        <dbReference type="ARBA" id="ARBA00022729"/>
    </source>
</evidence>
<dbReference type="GO" id="GO:0006457">
    <property type="term" value="P:protein folding"/>
    <property type="evidence" value="ECO:0007669"/>
    <property type="project" value="TreeGrafter"/>
</dbReference>
<name>A0A2V2V0S9_TRYCR</name>
<dbReference type="PRINTS" id="PR00421">
    <property type="entry name" value="THIOREDOXIN"/>
</dbReference>
<feature type="signal peptide" evidence="13">
    <location>
        <begin position="1"/>
        <end position="19"/>
    </location>
</feature>
<protein>
    <recommendedName>
        <fullName evidence="4 13">Protein disulfide-isomerase</fullName>
        <ecNumber evidence="4 13">5.3.4.1</ecNumber>
    </recommendedName>
</protein>
<dbReference type="VEuPathDB" id="TriTrypDB:TcCLB.507611.370"/>
<dbReference type="InterPro" id="IPR013766">
    <property type="entry name" value="Thioredoxin_domain"/>
</dbReference>
<evidence type="ECO:0000256" key="3">
    <source>
        <dbReference type="ARBA" id="ARBA00006347"/>
    </source>
</evidence>
<dbReference type="VEuPathDB" id="TriTrypDB:TcCLB.506247.10"/>
<organism evidence="15 16">
    <name type="scientific">Trypanosoma cruzi</name>
    <dbReference type="NCBI Taxonomy" id="5693"/>
    <lineage>
        <taxon>Eukaryota</taxon>
        <taxon>Discoba</taxon>
        <taxon>Euglenozoa</taxon>
        <taxon>Kinetoplastea</taxon>
        <taxon>Metakinetoplastina</taxon>
        <taxon>Trypanosomatida</taxon>
        <taxon>Trypanosomatidae</taxon>
        <taxon>Trypanosoma</taxon>
        <taxon>Schizotrypanum</taxon>
    </lineage>
</organism>
<dbReference type="PANTHER" id="PTHR18929:SF246">
    <property type="entry name" value="PROTEIN DISULFIDE ISOMERASE-LIKE 1-4"/>
    <property type="match status" value="1"/>
</dbReference>
<reference evidence="15 16" key="1">
    <citation type="journal article" date="2018" name="Microb. Genom.">
        <title>Expanding an expanded genome: long-read sequencing of Trypanosoma cruzi.</title>
        <authorList>
            <person name="Berna L."/>
            <person name="Rodriguez M."/>
            <person name="Chiribao M.L."/>
            <person name="Parodi-Talice A."/>
            <person name="Pita S."/>
            <person name="Rijo G."/>
            <person name="Alvarez-Valin F."/>
            <person name="Robello C."/>
        </authorList>
    </citation>
    <scope>NUCLEOTIDE SEQUENCE [LARGE SCALE GENOMIC DNA]</scope>
    <source>
        <strain evidence="15 16">Dm28c</strain>
    </source>
</reference>
<dbReference type="Proteomes" id="UP000246121">
    <property type="component" value="Unassembled WGS sequence"/>
</dbReference>
<evidence type="ECO:0000256" key="6">
    <source>
        <dbReference type="ARBA" id="ARBA00022737"/>
    </source>
</evidence>
<dbReference type="PROSITE" id="PS00194">
    <property type="entry name" value="THIOREDOXIN_1"/>
    <property type="match status" value="2"/>
</dbReference>
<keyword evidence="10 11" id="KW-0676">Redox-active center</keyword>
<evidence type="ECO:0000256" key="2">
    <source>
        <dbReference type="ARBA" id="ARBA00004319"/>
    </source>
</evidence>
<dbReference type="VEuPathDB" id="TriTrypDB:BCY84_07445"/>
<evidence type="ECO:0000256" key="12">
    <source>
        <dbReference type="RuleBase" id="RU004208"/>
    </source>
</evidence>
<keyword evidence="7" id="KW-0256">Endoplasmic reticulum</keyword>